<evidence type="ECO:0000313" key="2">
    <source>
        <dbReference type="Proteomes" id="UP000244727"/>
    </source>
</evidence>
<keyword evidence="2" id="KW-1185">Reference proteome</keyword>
<dbReference type="AlphaFoldDB" id="A0A2R4X3M0"/>
<name>A0A2R4X3M0_9EURY</name>
<proteinExistence type="predicted"/>
<dbReference type="Proteomes" id="UP000244727">
    <property type="component" value="Chromosome"/>
</dbReference>
<protein>
    <submittedName>
        <fullName evidence="1">Uncharacterized protein</fullName>
    </submittedName>
</protein>
<organism evidence="1 2">
    <name type="scientific">Halococcoides cellulosivorans</name>
    <dbReference type="NCBI Taxonomy" id="1679096"/>
    <lineage>
        <taxon>Archaea</taxon>
        <taxon>Methanobacteriati</taxon>
        <taxon>Methanobacteriota</taxon>
        <taxon>Stenosarchaea group</taxon>
        <taxon>Halobacteria</taxon>
        <taxon>Halobacteriales</taxon>
        <taxon>Haloarculaceae</taxon>
        <taxon>Halococcoides</taxon>
    </lineage>
</organism>
<sequence>MIDRGLLIQNDDDTLQLQSDFTRNAVSSGATLWGALESTKQDDETHEAGFSKTQLREIADQHDVPDDAFEDALDRCLEYGVVYEVGDGYEIMEI</sequence>
<reference evidence="1 2" key="1">
    <citation type="submission" date="2018-04" db="EMBL/GenBank/DDBJ databases">
        <title>Halococcoides cellulosivorans gen. nov., sp. nov., an extremely halophilic cellulose-utilizing haloarchaeon from hypersaline lakes.</title>
        <authorList>
            <person name="Sorokin D.Y."/>
            <person name="Toshchakov S.V."/>
            <person name="Samarov N.I."/>
            <person name="Korzhenkov A."/>
            <person name="Kublanov I.V."/>
        </authorList>
    </citation>
    <scope>NUCLEOTIDE SEQUENCE [LARGE SCALE GENOMIC DNA]</scope>
    <source>
        <strain evidence="1 2">HArcel1</strain>
    </source>
</reference>
<accession>A0A2R4X3M0</accession>
<dbReference type="EMBL" id="CP028858">
    <property type="protein sequence ID" value="AWB28395.1"/>
    <property type="molecule type" value="Genomic_DNA"/>
</dbReference>
<dbReference type="KEGG" id="harc:HARCEL1_12125"/>
<gene>
    <name evidence="1" type="ORF">HARCEL1_12125</name>
</gene>
<evidence type="ECO:0000313" key="1">
    <source>
        <dbReference type="EMBL" id="AWB28395.1"/>
    </source>
</evidence>